<feature type="compositionally biased region" description="Polar residues" evidence="12">
    <location>
        <begin position="366"/>
        <end position="402"/>
    </location>
</feature>
<keyword evidence="4" id="KW-0808">Transferase</keyword>
<dbReference type="GO" id="GO:0005524">
    <property type="term" value="F:ATP binding"/>
    <property type="evidence" value="ECO:0007669"/>
    <property type="project" value="UniProtKB-UniRule"/>
</dbReference>
<dbReference type="SUPFAM" id="SSF56112">
    <property type="entry name" value="Protein kinase-like (PK-like)"/>
    <property type="match status" value="1"/>
</dbReference>
<feature type="domain" description="Protein kinase" evidence="13">
    <location>
        <begin position="14"/>
        <end position="266"/>
    </location>
</feature>
<dbReference type="SMART" id="SM00220">
    <property type="entry name" value="S_TKc"/>
    <property type="match status" value="1"/>
</dbReference>
<sequence length="472" mass="53404">MAMNTKAIVQIGPYRIGKTLGVGSFSKVKKAIHVPTGRKVAVKILNRQRLHTMDMGEKVKREIDILRLFVHPHIIRLYEVIETPTDIFVIMEYVSEGELFDYIVSHGRLAEDEARLFFQQIISGVEYCHTHMVVHRDLKPENLLVDHKQNVKIADFGLSNMMKDGFFLGTSCGSPNYAAPEVISGNLYAGPEVDVWSCGVILYALLCGSLPFDDEIIPNLFRKIKAGVYTIPSYLSTETQDLIQRMLAVDPIQRISIAEIRNHPWFQTNLPQYLAVSARETIEKTHTIDEKTINKLSDKMGFPRDKVLEALALGPDLLTRRPLDSNERTSAERRDLRRMAVAYHLMFDHQQAKVNSPQPSDPQTPNPSSVQNSPKSTMFTPASPMPQLSLNPESTPTNSFASRSRGKDPFSVKNVYSTASLSQSPTQWFLGIWTSSDAKQMMSFILQCLKSLRIEWKMVSLFKVKARCICDR</sequence>
<dbReference type="InterPro" id="IPR011009">
    <property type="entry name" value="Kinase-like_dom_sf"/>
</dbReference>
<evidence type="ECO:0000256" key="6">
    <source>
        <dbReference type="ARBA" id="ARBA00022777"/>
    </source>
</evidence>
<name>A0A6A7GAJ8_9CRUS</name>
<dbReference type="PANTHER" id="PTHR24346:SF82">
    <property type="entry name" value="KP78A-RELATED"/>
    <property type="match status" value="1"/>
</dbReference>
<evidence type="ECO:0000256" key="10">
    <source>
        <dbReference type="PROSITE-ProRule" id="PRU10141"/>
    </source>
</evidence>
<dbReference type="GO" id="GO:0004674">
    <property type="term" value="F:protein serine/threonine kinase activity"/>
    <property type="evidence" value="ECO:0007669"/>
    <property type="project" value="UniProtKB-KW"/>
</dbReference>
<evidence type="ECO:0000256" key="4">
    <source>
        <dbReference type="ARBA" id="ARBA00022679"/>
    </source>
</evidence>
<keyword evidence="7 10" id="KW-0067">ATP-binding</keyword>
<evidence type="ECO:0000256" key="11">
    <source>
        <dbReference type="RuleBase" id="RU000304"/>
    </source>
</evidence>
<dbReference type="PANTHER" id="PTHR24346">
    <property type="entry name" value="MAP/MICROTUBULE AFFINITY-REGULATING KINASE"/>
    <property type="match status" value="1"/>
</dbReference>
<dbReference type="InterPro" id="IPR017441">
    <property type="entry name" value="Protein_kinase_ATP_BS"/>
</dbReference>
<evidence type="ECO:0000259" key="13">
    <source>
        <dbReference type="PROSITE" id="PS50011"/>
    </source>
</evidence>
<dbReference type="PROSITE" id="PS50011">
    <property type="entry name" value="PROTEIN_KINASE_DOM"/>
    <property type="match status" value="1"/>
</dbReference>
<dbReference type="PROSITE" id="PS00108">
    <property type="entry name" value="PROTEIN_KINASE_ST"/>
    <property type="match status" value="1"/>
</dbReference>
<evidence type="ECO:0000313" key="14">
    <source>
        <dbReference type="EMBL" id="LAC26575.1"/>
    </source>
</evidence>
<evidence type="ECO:0000256" key="8">
    <source>
        <dbReference type="ARBA" id="ARBA00047899"/>
    </source>
</evidence>
<evidence type="ECO:0000256" key="12">
    <source>
        <dbReference type="SAM" id="MobiDB-lite"/>
    </source>
</evidence>
<reference evidence="14" key="1">
    <citation type="submission" date="2017-11" db="EMBL/GenBank/DDBJ databases">
        <title>The sensing device of the deep-sea amphipod.</title>
        <authorList>
            <person name="Kobayashi H."/>
            <person name="Nagahama T."/>
            <person name="Arai W."/>
            <person name="Sasagawa Y."/>
            <person name="Umeda M."/>
            <person name="Hayashi T."/>
            <person name="Nikaido I."/>
            <person name="Watanabe H."/>
            <person name="Oguri K."/>
            <person name="Kitazato H."/>
            <person name="Fujioka K."/>
            <person name="Kido Y."/>
            <person name="Takami H."/>
        </authorList>
    </citation>
    <scope>NUCLEOTIDE SEQUENCE</scope>
    <source>
        <tissue evidence="14">Whole body</tissue>
    </source>
</reference>
<dbReference type="InterPro" id="IPR028375">
    <property type="entry name" value="KA1/Ssp2_C"/>
</dbReference>
<dbReference type="PROSITE" id="PS00107">
    <property type="entry name" value="PROTEIN_KINASE_ATP"/>
    <property type="match status" value="1"/>
</dbReference>
<comment type="similarity">
    <text evidence="1">Belongs to the protein kinase superfamily. CAMK Ser/Thr protein kinase family. SNF1 subfamily.</text>
</comment>
<dbReference type="FunFam" id="1.10.510.10:FF:000544">
    <property type="entry name" value="Non-specific serine/threonine protein kinase"/>
    <property type="match status" value="1"/>
</dbReference>
<dbReference type="AlphaFoldDB" id="A0A6A7GAJ8"/>
<evidence type="ECO:0000256" key="7">
    <source>
        <dbReference type="ARBA" id="ARBA00022840"/>
    </source>
</evidence>
<feature type="region of interest" description="Disordered" evidence="12">
    <location>
        <begin position="351"/>
        <end position="408"/>
    </location>
</feature>
<protein>
    <recommendedName>
        <fullName evidence="2">non-specific serine/threonine protein kinase</fullName>
        <ecNumber evidence="2">2.7.11.1</ecNumber>
    </recommendedName>
</protein>
<dbReference type="EC" id="2.7.11.1" evidence="2"/>
<proteinExistence type="evidence at transcript level"/>
<evidence type="ECO:0000256" key="5">
    <source>
        <dbReference type="ARBA" id="ARBA00022741"/>
    </source>
</evidence>
<evidence type="ECO:0000256" key="1">
    <source>
        <dbReference type="ARBA" id="ARBA00006234"/>
    </source>
</evidence>
<dbReference type="GO" id="GO:0035556">
    <property type="term" value="P:intracellular signal transduction"/>
    <property type="evidence" value="ECO:0007669"/>
    <property type="project" value="TreeGrafter"/>
</dbReference>
<evidence type="ECO:0000256" key="9">
    <source>
        <dbReference type="ARBA" id="ARBA00048679"/>
    </source>
</evidence>
<dbReference type="SUPFAM" id="SSF103243">
    <property type="entry name" value="KA1-like"/>
    <property type="match status" value="1"/>
</dbReference>
<evidence type="ECO:0000256" key="2">
    <source>
        <dbReference type="ARBA" id="ARBA00012513"/>
    </source>
</evidence>
<keyword evidence="3 11" id="KW-0723">Serine/threonine-protein kinase</keyword>
<feature type="binding site" evidence="10">
    <location>
        <position position="43"/>
    </location>
    <ligand>
        <name>ATP</name>
        <dbReference type="ChEBI" id="CHEBI:30616"/>
    </ligand>
</feature>
<dbReference type="CDD" id="cd14079">
    <property type="entry name" value="STKc_AMPK_alpha"/>
    <property type="match status" value="1"/>
</dbReference>
<dbReference type="EMBL" id="IACT01007459">
    <property type="protein sequence ID" value="LAC26575.1"/>
    <property type="molecule type" value="mRNA"/>
</dbReference>
<accession>A0A6A7GAJ8</accession>
<comment type="catalytic activity">
    <reaction evidence="9">
        <text>L-seryl-[protein] + ATP = O-phospho-L-seryl-[protein] + ADP + H(+)</text>
        <dbReference type="Rhea" id="RHEA:17989"/>
        <dbReference type="Rhea" id="RHEA-COMP:9863"/>
        <dbReference type="Rhea" id="RHEA-COMP:11604"/>
        <dbReference type="ChEBI" id="CHEBI:15378"/>
        <dbReference type="ChEBI" id="CHEBI:29999"/>
        <dbReference type="ChEBI" id="CHEBI:30616"/>
        <dbReference type="ChEBI" id="CHEBI:83421"/>
        <dbReference type="ChEBI" id="CHEBI:456216"/>
        <dbReference type="EC" id="2.7.11.1"/>
    </reaction>
</comment>
<keyword evidence="6 14" id="KW-0418">Kinase</keyword>
<dbReference type="Gene3D" id="1.10.510.10">
    <property type="entry name" value="Transferase(Phosphotransferase) domain 1"/>
    <property type="match status" value="1"/>
</dbReference>
<dbReference type="FunFam" id="3.30.200.20:FF:000236">
    <property type="entry name" value="Non-specific serine/threonine protein kinase"/>
    <property type="match status" value="1"/>
</dbReference>
<comment type="catalytic activity">
    <reaction evidence="8">
        <text>L-threonyl-[protein] + ATP = O-phospho-L-threonyl-[protein] + ADP + H(+)</text>
        <dbReference type="Rhea" id="RHEA:46608"/>
        <dbReference type="Rhea" id="RHEA-COMP:11060"/>
        <dbReference type="Rhea" id="RHEA-COMP:11605"/>
        <dbReference type="ChEBI" id="CHEBI:15378"/>
        <dbReference type="ChEBI" id="CHEBI:30013"/>
        <dbReference type="ChEBI" id="CHEBI:30616"/>
        <dbReference type="ChEBI" id="CHEBI:61977"/>
        <dbReference type="ChEBI" id="CHEBI:456216"/>
        <dbReference type="EC" id="2.7.11.1"/>
    </reaction>
</comment>
<evidence type="ECO:0000256" key="3">
    <source>
        <dbReference type="ARBA" id="ARBA00022527"/>
    </source>
</evidence>
<keyword evidence="5 10" id="KW-0547">Nucleotide-binding</keyword>
<dbReference type="GO" id="GO:0005737">
    <property type="term" value="C:cytoplasm"/>
    <property type="evidence" value="ECO:0007669"/>
    <property type="project" value="TreeGrafter"/>
</dbReference>
<dbReference type="InterPro" id="IPR008271">
    <property type="entry name" value="Ser/Thr_kinase_AS"/>
</dbReference>
<organism evidence="14">
    <name type="scientific">Hirondellea gigas</name>
    <dbReference type="NCBI Taxonomy" id="1518452"/>
    <lineage>
        <taxon>Eukaryota</taxon>
        <taxon>Metazoa</taxon>
        <taxon>Ecdysozoa</taxon>
        <taxon>Arthropoda</taxon>
        <taxon>Crustacea</taxon>
        <taxon>Multicrustacea</taxon>
        <taxon>Malacostraca</taxon>
        <taxon>Eumalacostraca</taxon>
        <taxon>Peracarida</taxon>
        <taxon>Amphipoda</taxon>
        <taxon>Amphilochidea</taxon>
        <taxon>Lysianassida</taxon>
        <taxon>Lysianassidira</taxon>
        <taxon>Lysianassoidea</taxon>
        <taxon>Lysianassidae</taxon>
        <taxon>Hirondellea</taxon>
    </lineage>
</organism>
<dbReference type="InterPro" id="IPR000719">
    <property type="entry name" value="Prot_kinase_dom"/>
</dbReference>
<dbReference type="Pfam" id="PF00069">
    <property type="entry name" value="Pkinase"/>
    <property type="match status" value="1"/>
</dbReference>